<gene>
    <name evidence="1" type="ORF">GCM10011608_10380</name>
</gene>
<accession>A0A917WTB9</accession>
<dbReference type="EMBL" id="BMNB01000003">
    <property type="protein sequence ID" value="GGM27511.1"/>
    <property type="molecule type" value="Genomic_DNA"/>
</dbReference>
<organism evidence="1 2">
    <name type="scientific">Micromonospora sonchi</name>
    <dbReference type="NCBI Taxonomy" id="1763543"/>
    <lineage>
        <taxon>Bacteria</taxon>
        <taxon>Bacillati</taxon>
        <taxon>Actinomycetota</taxon>
        <taxon>Actinomycetes</taxon>
        <taxon>Micromonosporales</taxon>
        <taxon>Micromonosporaceae</taxon>
        <taxon>Micromonospora</taxon>
    </lineage>
</organism>
<comment type="caution">
    <text evidence="1">The sequence shown here is derived from an EMBL/GenBank/DDBJ whole genome shotgun (WGS) entry which is preliminary data.</text>
</comment>
<name>A0A917WTB9_9ACTN</name>
<reference evidence="1" key="2">
    <citation type="submission" date="2020-09" db="EMBL/GenBank/DDBJ databases">
        <authorList>
            <person name="Sun Q."/>
            <person name="Zhou Y."/>
        </authorList>
    </citation>
    <scope>NUCLEOTIDE SEQUENCE</scope>
    <source>
        <strain evidence="1">CGMCC 4.7312</strain>
    </source>
</reference>
<reference evidence="1" key="1">
    <citation type="journal article" date="2014" name="Int. J. Syst. Evol. Microbiol.">
        <title>Complete genome sequence of Corynebacterium casei LMG S-19264T (=DSM 44701T), isolated from a smear-ripened cheese.</title>
        <authorList>
            <consortium name="US DOE Joint Genome Institute (JGI-PGF)"/>
            <person name="Walter F."/>
            <person name="Albersmeier A."/>
            <person name="Kalinowski J."/>
            <person name="Ruckert C."/>
        </authorList>
    </citation>
    <scope>NUCLEOTIDE SEQUENCE</scope>
    <source>
        <strain evidence="1">CGMCC 4.7312</strain>
    </source>
</reference>
<evidence type="ECO:0000313" key="2">
    <source>
        <dbReference type="Proteomes" id="UP000608890"/>
    </source>
</evidence>
<dbReference type="RefSeq" id="WP_189041079.1">
    <property type="nucleotide sequence ID" value="NZ_BMNB01000003.1"/>
</dbReference>
<dbReference type="Proteomes" id="UP000608890">
    <property type="component" value="Unassembled WGS sequence"/>
</dbReference>
<proteinExistence type="predicted"/>
<evidence type="ECO:0000313" key="1">
    <source>
        <dbReference type="EMBL" id="GGM27511.1"/>
    </source>
</evidence>
<protein>
    <submittedName>
        <fullName evidence="1">Uncharacterized protein</fullName>
    </submittedName>
</protein>
<keyword evidence="2" id="KW-1185">Reference proteome</keyword>
<dbReference type="AlphaFoldDB" id="A0A917WTB9"/>
<sequence length="122" mass="13157">MSDAQFDRSAYDAAYNTIAAYHTLAAHWHIDIADTANRITVAVCELWDTLNSPAGMKQYALDSKVRAPLVIGLLAAVDASEWSQVRPLLDAAVAAAAQALWDGPDAIRYGYPLPADTPEETP</sequence>